<gene>
    <name evidence="3" type="ORF">NDI54_07370</name>
</gene>
<evidence type="ECO:0000259" key="2">
    <source>
        <dbReference type="PROSITE" id="PS01148"/>
    </source>
</evidence>
<dbReference type="RefSeq" id="WP_310895825.1">
    <property type="nucleotide sequence ID" value="NZ_JAMQOM010000003.1"/>
</dbReference>
<dbReference type="InterPro" id="IPR036868">
    <property type="entry name" value="TusA-like_sf"/>
</dbReference>
<protein>
    <submittedName>
        <fullName evidence="3">Sulfurtransferase TusA family protein</fullName>
    </submittedName>
</protein>
<dbReference type="InterPro" id="IPR001455">
    <property type="entry name" value="TusA-like"/>
</dbReference>
<proteinExistence type="inferred from homology"/>
<name>A0AAE4JG61_9EURY</name>
<dbReference type="EMBL" id="JAMQOM010000003">
    <property type="protein sequence ID" value="MDS0221163.1"/>
    <property type="molecule type" value="Genomic_DNA"/>
</dbReference>
<dbReference type="PANTHER" id="PTHR33279:SF6">
    <property type="entry name" value="SULFUR CARRIER PROTEIN YEDF-RELATED"/>
    <property type="match status" value="1"/>
</dbReference>
<keyword evidence="4" id="KW-1185">Reference proteome</keyword>
<dbReference type="PROSITE" id="PS01148">
    <property type="entry name" value="UPF0033"/>
    <property type="match status" value="1"/>
</dbReference>
<evidence type="ECO:0000256" key="1">
    <source>
        <dbReference type="ARBA" id="ARBA00008984"/>
    </source>
</evidence>
<dbReference type="Pfam" id="PF01206">
    <property type="entry name" value="TusA"/>
    <property type="match status" value="1"/>
</dbReference>
<comment type="caution">
    <text evidence="3">The sequence shown here is derived from an EMBL/GenBank/DDBJ whole genome shotgun (WGS) entry which is preliminary data.</text>
</comment>
<dbReference type="Gene3D" id="3.30.110.40">
    <property type="entry name" value="TusA-like domain"/>
    <property type="match status" value="1"/>
</dbReference>
<dbReference type="AlphaFoldDB" id="A0AAE4JG61"/>
<evidence type="ECO:0000313" key="3">
    <source>
        <dbReference type="EMBL" id="MDS0221163.1"/>
    </source>
</evidence>
<dbReference type="SUPFAM" id="SSF64307">
    <property type="entry name" value="SirA-like"/>
    <property type="match status" value="1"/>
</dbReference>
<feature type="domain" description="UPF0033" evidence="2">
    <location>
        <begin position="14"/>
        <end position="38"/>
    </location>
</feature>
<dbReference type="Proteomes" id="UP001253439">
    <property type="component" value="Unassembled WGS sequence"/>
</dbReference>
<accession>A0AAE4JG61</accession>
<organism evidence="3 4">
    <name type="scientific">Haloarcula terrestris</name>
    <dbReference type="NCBI Taxonomy" id="2950533"/>
    <lineage>
        <taxon>Archaea</taxon>
        <taxon>Methanobacteriati</taxon>
        <taxon>Methanobacteriota</taxon>
        <taxon>Stenosarchaea group</taxon>
        <taxon>Halobacteria</taxon>
        <taxon>Halobacteriales</taxon>
        <taxon>Haloarculaceae</taxon>
        <taxon>Haloarcula</taxon>
    </lineage>
</organism>
<sequence>MATNNDELTVAKTLDVKGASCPMPVVKTKQAVDDLAVGEVLEVLATDAGSVSDIAGWASTLDSVVLREQTESEDDGTTVYHHRIERVDA</sequence>
<comment type="similarity">
    <text evidence="1">Belongs to the sulfur carrier protein TusA family.</text>
</comment>
<reference evidence="3 4" key="1">
    <citation type="submission" date="2022-06" db="EMBL/GenBank/DDBJ databases">
        <title>Haloarcula sp. a new haloarchaeum isolate from saline soil.</title>
        <authorList>
            <person name="Strakova D."/>
            <person name="Galisteo C."/>
            <person name="Sanchez-Porro C."/>
            <person name="Ventosa A."/>
        </authorList>
    </citation>
    <scope>NUCLEOTIDE SEQUENCE [LARGE SCALE GENOMIC DNA]</scope>
    <source>
        <strain evidence="3 4">S1AR25-5A</strain>
    </source>
</reference>
<evidence type="ECO:0000313" key="4">
    <source>
        <dbReference type="Proteomes" id="UP001253439"/>
    </source>
</evidence>
<dbReference type="PANTHER" id="PTHR33279">
    <property type="entry name" value="SULFUR CARRIER PROTEIN YEDF-RELATED"/>
    <property type="match status" value="1"/>
</dbReference>
<dbReference type="CDD" id="cd00291">
    <property type="entry name" value="SirA_YedF_YeeD"/>
    <property type="match status" value="1"/>
</dbReference>